<organism evidence="2 3">
    <name type="scientific">Tuber borchii</name>
    <name type="common">White truffle</name>
    <dbReference type="NCBI Taxonomy" id="42251"/>
    <lineage>
        <taxon>Eukaryota</taxon>
        <taxon>Fungi</taxon>
        <taxon>Dikarya</taxon>
        <taxon>Ascomycota</taxon>
        <taxon>Pezizomycotina</taxon>
        <taxon>Pezizomycetes</taxon>
        <taxon>Pezizales</taxon>
        <taxon>Tuberaceae</taxon>
        <taxon>Tuber</taxon>
    </lineage>
</organism>
<evidence type="ECO:0000256" key="1">
    <source>
        <dbReference type="SAM" id="Phobius"/>
    </source>
</evidence>
<keyword evidence="1" id="KW-1133">Transmembrane helix</keyword>
<name>A0A2T6ZVJ6_TUBBO</name>
<dbReference type="Proteomes" id="UP000244722">
    <property type="component" value="Unassembled WGS sequence"/>
</dbReference>
<dbReference type="AlphaFoldDB" id="A0A2T6ZVJ6"/>
<gene>
    <name evidence="2" type="ORF">B9Z19DRAFT_1081591</name>
</gene>
<protein>
    <submittedName>
        <fullName evidence="2">Uncharacterized protein</fullName>
    </submittedName>
</protein>
<keyword evidence="3" id="KW-1185">Reference proteome</keyword>
<keyword evidence="1" id="KW-0812">Transmembrane</keyword>
<comment type="caution">
    <text evidence="2">The sequence shown here is derived from an EMBL/GenBank/DDBJ whole genome shotgun (WGS) entry which is preliminary data.</text>
</comment>
<keyword evidence="1" id="KW-0472">Membrane</keyword>
<accession>A0A2T6ZVJ6</accession>
<sequence>MCRMQVLLVYRWFYLAWELLFPFLFSRSVLPYRADVDRVRSSVRSRIGEVESSSHMILQATSTRYWIRWQRELSRATFQCTESIALQKACPNNLDNQNFSTSSGDQQILFLWYKHILVLIGTIT</sequence>
<feature type="transmembrane region" description="Helical" evidence="1">
    <location>
        <begin position="12"/>
        <end position="30"/>
    </location>
</feature>
<reference evidence="2 3" key="1">
    <citation type="submission" date="2017-04" db="EMBL/GenBank/DDBJ databases">
        <title>Draft genome sequence of Tuber borchii Vittad., a whitish edible truffle.</title>
        <authorList>
            <consortium name="DOE Joint Genome Institute"/>
            <person name="Murat C."/>
            <person name="Kuo A."/>
            <person name="Barry K.W."/>
            <person name="Clum A."/>
            <person name="Dockter R.B."/>
            <person name="Fauchery L."/>
            <person name="Iotti M."/>
            <person name="Kohler A."/>
            <person name="Labutti K."/>
            <person name="Lindquist E.A."/>
            <person name="Lipzen A."/>
            <person name="Ohm R.A."/>
            <person name="Wang M."/>
            <person name="Grigoriev I.V."/>
            <person name="Zambonelli A."/>
            <person name="Martin F.M."/>
        </authorList>
    </citation>
    <scope>NUCLEOTIDE SEQUENCE [LARGE SCALE GENOMIC DNA]</scope>
    <source>
        <strain evidence="2 3">Tbo3840</strain>
    </source>
</reference>
<evidence type="ECO:0000313" key="3">
    <source>
        <dbReference type="Proteomes" id="UP000244722"/>
    </source>
</evidence>
<proteinExistence type="predicted"/>
<evidence type="ECO:0000313" key="2">
    <source>
        <dbReference type="EMBL" id="PUU79485.1"/>
    </source>
</evidence>
<dbReference type="EMBL" id="NESQ01000090">
    <property type="protein sequence ID" value="PUU79485.1"/>
    <property type="molecule type" value="Genomic_DNA"/>
</dbReference>